<dbReference type="Gene3D" id="2.60.200.20">
    <property type="match status" value="1"/>
</dbReference>
<dbReference type="Pfam" id="PF00498">
    <property type="entry name" value="FHA"/>
    <property type="match status" value="1"/>
</dbReference>
<keyword evidence="3" id="KW-1185">Reference proteome</keyword>
<dbReference type="SUPFAM" id="SSF49879">
    <property type="entry name" value="SMAD/FHA domain"/>
    <property type="match status" value="1"/>
</dbReference>
<dbReference type="STRING" id="1314783.A0A165KGN8"/>
<dbReference type="InterPro" id="IPR051176">
    <property type="entry name" value="Cent_Immune-Sig_Mod"/>
</dbReference>
<proteinExistence type="predicted"/>
<evidence type="ECO:0000313" key="3">
    <source>
        <dbReference type="Proteomes" id="UP000076727"/>
    </source>
</evidence>
<evidence type="ECO:0000259" key="1">
    <source>
        <dbReference type="PROSITE" id="PS50006"/>
    </source>
</evidence>
<dbReference type="InterPro" id="IPR000253">
    <property type="entry name" value="FHA_dom"/>
</dbReference>
<reference evidence="2 3" key="1">
    <citation type="journal article" date="2016" name="Mol. Biol. Evol.">
        <title>Comparative Genomics of Early-Diverging Mushroom-Forming Fungi Provides Insights into the Origins of Lignocellulose Decay Capabilities.</title>
        <authorList>
            <person name="Nagy L.G."/>
            <person name="Riley R."/>
            <person name="Tritt A."/>
            <person name="Adam C."/>
            <person name="Daum C."/>
            <person name="Floudas D."/>
            <person name="Sun H."/>
            <person name="Yadav J.S."/>
            <person name="Pangilinan J."/>
            <person name="Larsson K.H."/>
            <person name="Matsuura K."/>
            <person name="Barry K."/>
            <person name="Labutti K."/>
            <person name="Kuo R."/>
            <person name="Ohm R.A."/>
            <person name="Bhattacharya S.S."/>
            <person name="Shirouzu T."/>
            <person name="Yoshinaga Y."/>
            <person name="Martin F.M."/>
            <person name="Grigoriev I.V."/>
            <person name="Hibbett D.S."/>
        </authorList>
    </citation>
    <scope>NUCLEOTIDE SEQUENCE [LARGE SCALE GENOMIC DNA]</scope>
    <source>
        <strain evidence="2 3">L-15889</strain>
    </source>
</reference>
<gene>
    <name evidence="2" type="ORF">DAEQUDRAFT_638877</name>
</gene>
<feature type="non-terminal residue" evidence="2">
    <location>
        <position position="106"/>
    </location>
</feature>
<organism evidence="2 3">
    <name type="scientific">Daedalea quercina L-15889</name>
    <dbReference type="NCBI Taxonomy" id="1314783"/>
    <lineage>
        <taxon>Eukaryota</taxon>
        <taxon>Fungi</taxon>
        <taxon>Dikarya</taxon>
        <taxon>Basidiomycota</taxon>
        <taxon>Agaricomycotina</taxon>
        <taxon>Agaricomycetes</taxon>
        <taxon>Polyporales</taxon>
        <taxon>Fomitopsis</taxon>
    </lineage>
</organism>
<evidence type="ECO:0000313" key="2">
    <source>
        <dbReference type="EMBL" id="KZT63109.1"/>
    </source>
</evidence>
<dbReference type="InterPro" id="IPR008984">
    <property type="entry name" value="SMAD_FHA_dom_sf"/>
</dbReference>
<dbReference type="PANTHER" id="PTHR15715">
    <property type="entry name" value="CENTROSOMAL PROTEIN OF 170 KDA"/>
    <property type="match status" value="1"/>
</dbReference>
<dbReference type="Proteomes" id="UP000076727">
    <property type="component" value="Unassembled WGS sequence"/>
</dbReference>
<name>A0A165KGN8_9APHY</name>
<dbReference type="PANTHER" id="PTHR15715:SF37">
    <property type="entry name" value="LD47843P"/>
    <property type="match status" value="1"/>
</dbReference>
<dbReference type="AlphaFoldDB" id="A0A165KGN8"/>
<dbReference type="EMBL" id="KV429257">
    <property type="protein sequence ID" value="KZT63109.1"/>
    <property type="molecule type" value="Genomic_DNA"/>
</dbReference>
<dbReference type="PROSITE" id="PS50006">
    <property type="entry name" value="FHA_DOMAIN"/>
    <property type="match status" value="1"/>
</dbReference>
<dbReference type="SMART" id="SM00240">
    <property type="entry name" value="FHA"/>
    <property type="match status" value="1"/>
</dbReference>
<dbReference type="GO" id="GO:0005737">
    <property type="term" value="C:cytoplasm"/>
    <property type="evidence" value="ECO:0007669"/>
    <property type="project" value="TreeGrafter"/>
</dbReference>
<feature type="domain" description="FHA" evidence="1">
    <location>
        <begin position="1"/>
        <end position="46"/>
    </location>
</feature>
<protein>
    <recommendedName>
        <fullName evidence="1">FHA domain-containing protein</fullName>
    </recommendedName>
</protein>
<dbReference type="OrthoDB" id="2799628at2759"/>
<accession>A0A165KGN8</accession>
<feature type="non-terminal residue" evidence="2">
    <location>
        <position position="1"/>
    </location>
</feature>
<sequence length="106" mass="12000">ERNGFFDSKVLSRQHAEVWEEGGKACYIYIKDVKSSNRTFINGERLSPEGLESEPFELKSEDIVEFDIDIVGEDNKTIIHHKVAARVLCVFTEQDAQAAARAEAQQ</sequence>